<keyword evidence="4" id="KW-1185">Reference proteome</keyword>
<feature type="chain" id="PRO_5046523667" description="SCO family protein" evidence="2">
    <location>
        <begin position="30"/>
        <end position="210"/>
    </location>
</feature>
<dbReference type="PANTHER" id="PTHR12151">
    <property type="entry name" value="ELECTRON TRANSPORT PROTIN SCO1/SENC FAMILY MEMBER"/>
    <property type="match status" value="1"/>
</dbReference>
<evidence type="ECO:0000256" key="2">
    <source>
        <dbReference type="SAM" id="SignalP"/>
    </source>
</evidence>
<accession>A0ABX8EL03</accession>
<dbReference type="CDD" id="cd02968">
    <property type="entry name" value="SCO"/>
    <property type="match status" value="1"/>
</dbReference>
<dbReference type="PANTHER" id="PTHR12151:SF25">
    <property type="entry name" value="LINALOOL DEHYDRATASE_ISOMERASE DOMAIN-CONTAINING PROTEIN"/>
    <property type="match status" value="1"/>
</dbReference>
<keyword evidence="2" id="KW-0732">Signal</keyword>
<dbReference type="InterPro" id="IPR003782">
    <property type="entry name" value="SCO1/SenC"/>
</dbReference>
<evidence type="ECO:0000313" key="3">
    <source>
        <dbReference type="EMBL" id="QVT80767.1"/>
    </source>
</evidence>
<dbReference type="Gene3D" id="3.40.30.10">
    <property type="entry name" value="Glutaredoxin"/>
    <property type="match status" value="1"/>
</dbReference>
<dbReference type="PROSITE" id="PS51257">
    <property type="entry name" value="PROKAR_LIPOPROTEIN"/>
    <property type="match status" value="1"/>
</dbReference>
<protein>
    <recommendedName>
        <fullName evidence="5">SCO family protein</fullName>
    </recommendedName>
</protein>
<dbReference type="Pfam" id="PF02630">
    <property type="entry name" value="SCO1-SenC"/>
    <property type="match status" value="1"/>
</dbReference>
<dbReference type="InterPro" id="IPR036249">
    <property type="entry name" value="Thioredoxin-like_sf"/>
</dbReference>
<dbReference type="SUPFAM" id="SSF52833">
    <property type="entry name" value="Thioredoxin-like"/>
    <property type="match status" value="1"/>
</dbReference>
<sequence length="210" mass="22162">MAERGSRTGRARRTTLAGALASLALVVSACGGPASGDDAFAGTVLDNPYQVDPAPLTATDGSSFSLVDDTDARLTLVFFGYTQCPDICGVVMAQLASAVQQLDDADREDVQMVYVTTDPARDNEGVIRSYLDRLDPSFEGLTGDLGTIEQVASSMAVGFTEEDRLPSGGYEVTHSTQVLGIDGTDEVPVLWTQDTTATEYAADIHTLLNS</sequence>
<dbReference type="RefSeq" id="WP_214056259.1">
    <property type="nucleotide sequence ID" value="NZ_BAAAHS010000085.1"/>
</dbReference>
<gene>
    <name evidence="3" type="ORF">ENKNEFLB_03168</name>
</gene>
<feature type="signal peptide" evidence="2">
    <location>
        <begin position="1"/>
        <end position="29"/>
    </location>
</feature>
<dbReference type="EMBL" id="CP075371">
    <property type="protein sequence ID" value="QVT80767.1"/>
    <property type="molecule type" value="Genomic_DNA"/>
</dbReference>
<comment type="similarity">
    <text evidence="1">Belongs to the SCO1/2 family.</text>
</comment>
<evidence type="ECO:0008006" key="5">
    <source>
        <dbReference type="Google" id="ProtNLM"/>
    </source>
</evidence>
<organism evidence="3 4">
    <name type="scientific">Nocardioides aquaticus</name>
    <dbReference type="NCBI Taxonomy" id="160826"/>
    <lineage>
        <taxon>Bacteria</taxon>
        <taxon>Bacillati</taxon>
        <taxon>Actinomycetota</taxon>
        <taxon>Actinomycetes</taxon>
        <taxon>Propionibacteriales</taxon>
        <taxon>Nocardioidaceae</taxon>
        <taxon>Nocardioides</taxon>
    </lineage>
</organism>
<name>A0ABX8EL03_9ACTN</name>
<evidence type="ECO:0000256" key="1">
    <source>
        <dbReference type="ARBA" id="ARBA00010996"/>
    </source>
</evidence>
<evidence type="ECO:0000313" key="4">
    <source>
        <dbReference type="Proteomes" id="UP000679307"/>
    </source>
</evidence>
<dbReference type="Proteomes" id="UP000679307">
    <property type="component" value="Chromosome"/>
</dbReference>
<proteinExistence type="inferred from homology"/>
<reference evidence="3 4" key="1">
    <citation type="submission" date="2021-05" db="EMBL/GenBank/DDBJ databases">
        <title>Complete genome of Nocardioides aquaticus KCTC 9944T isolated from meromictic and hypersaline Ekho Lake, Antarctica.</title>
        <authorList>
            <person name="Hwang K."/>
            <person name="Kim K.M."/>
            <person name="Choe H."/>
        </authorList>
    </citation>
    <scope>NUCLEOTIDE SEQUENCE [LARGE SCALE GENOMIC DNA]</scope>
    <source>
        <strain evidence="3 4">KCTC 9944</strain>
    </source>
</reference>